<keyword evidence="4 7" id="KW-0133">Cell shape</keyword>
<dbReference type="SUPFAM" id="SSF47090">
    <property type="entry name" value="PGBD-like"/>
    <property type="match status" value="1"/>
</dbReference>
<dbReference type="Pfam" id="PF20142">
    <property type="entry name" value="Scaffold"/>
    <property type="match status" value="1"/>
</dbReference>
<comment type="pathway">
    <text evidence="1 7">Cell wall biogenesis; peptidoglycan biosynthesis.</text>
</comment>
<dbReference type="Gene3D" id="1.10.101.10">
    <property type="entry name" value="PGBD-like superfamily/PGBD"/>
    <property type="match status" value="1"/>
</dbReference>
<comment type="similarity">
    <text evidence="2">Belongs to the YkuD family.</text>
</comment>
<dbReference type="Gene3D" id="2.40.440.10">
    <property type="entry name" value="L,D-transpeptidase catalytic domain-like"/>
    <property type="match status" value="1"/>
</dbReference>
<evidence type="ECO:0000313" key="10">
    <source>
        <dbReference type="Proteomes" id="UP000622580"/>
    </source>
</evidence>
<dbReference type="Pfam" id="PF01471">
    <property type="entry name" value="PG_binding_1"/>
    <property type="match status" value="1"/>
</dbReference>
<dbReference type="GO" id="GO:0071555">
    <property type="term" value="P:cell wall organization"/>
    <property type="evidence" value="ECO:0007669"/>
    <property type="project" value="UniProtKB-UniRule"/>
</dbReference>
<dbReference type="PROSITE" id="PS52029">
    <property type="entry name" value="LD_TPASE"/>
    <property type="match status" value="1"/>
</dbReference>
<evidence type="ECO:0000259" key="8">
    <source>
        <dbReference type="PROSITE" id="PS52029"/>
    </source>
</evidence>
<evidence type="ECO:0000256" key="5">
    <source>
        <dbReference type="ARBA" id="ARBA00022984"/>
    </source>
</evidence>
<dbReference type="SUPFAM" id="SSF141523">
    <property type="entry name" value="L,D-transpeptidase catalytic domain-like"/>
    <property type="match status" value="1"/>
</dbReference>
<dbReference type="GO" id="GO:0016740">
    <property type="term" value="F:transferase activity"/>
    <property type="evidence" value="ECO:0007669"/>
    <property type="project" value="UniProtKB-KW"/>
</dbReference>
<feature type="active site" description="Proton donor/acceptor" evidence="7">
    <location>
        <position position="405"/>
    </location>
</feature>
<dbReference type="Pfam" id="PF03734">
    <property type="entry name" value="YkuD"/>
    <property type="match status" value="1"/>
</dbReference>
<dbReference type="GO" id="GO:0009252">
    <property type="term" value="P:peptidoglycan biosynthetic process"/>
    <property type="evidence" value="ECO:0007669"/>
    <property type="project" value="UniProtKB-KW"/>
</dbReference>
<dbReference type="PANTHER" id="PTHR41533">
    <property type="entry name" value="L,D-TRANSPEPTIDASE HI_1667-RELATED"/>
    <property type="match status" value="1"/>
</dbReference>
<evidence type="ECO:0000256" key="1">
    <source>
        <dbReference type="ARBA" id="ARBA00004752"/>
    </source>
</evidence>
<keyword evidence="5 7" id="KW-0573">Peptidoglycan synthesis</keyword>
<dbReference type="InterPro" id="IPR052905">
    <property type="entry name" value="LD-transpeptidase_YkuD-like"/>
</dbReference>
<keyword evidence="3" id="KW-0808">Transferase</keyword>
<evidence type="ECO:0000256" key="6">
    <source>
        <dbReference type="ARBA" id="ARBA00023316"/>
    </source>
</evidence>
<feature type="active site" description="Nucleophile" evidence="7">
    <location>
        <position position="424"/>
    </location>
</feature>
<gene>
    <name evidence="9" type="ORF">JKL49_13170</name>
</gene>
<proteinExistence type="inferred from homology"/>
<dbReference type="GO" id="GO:0004180">
    <property type="term" value="F:carboxypeptidase activity"/>
    <property type="evidence" value="ECO:0007669"/>
    <property type="project" value="UniProtKB-ARBA"/>
</dbReference>
<evidence type="ECO:0000256" key="7">
    <source>
        <dbReference type="PROSITE-ProRule" id="PRU01373"/>
    </source>
</evidence>
<dbReference type="CDD" id="cd16913">
    <property type="entry name" value="YkuD_like"/>
    <property type="match status" value="1"/>
</dbReference>
<dbReference type="RefSeq" id="WP_215341074.1">
    <property type="nucleotide sequence ID" value="NZ_JAGSGD010000001.1"/>
</dbReference>
<comment type="caution">
    <text evidence="9">The sequence shown here is derived from an EMBL/GenBank/DDBJ whole genome shotgun (WGS) entry which is preliminary data.</text>
</comment>
<keyword evidence="6 7" id="KW-0961">Cell wall biogenesis/degradation</keyword>
<dbReference type="InterPro" id="IPR038063">
    <property type="entry name" value="Transpep_catalytic_dom"/>
</dbReference>
<dbReference type="InterPro" id="IPR036366">
    <property type="entry name" value="PGBDSf"/>
</dbReference>
<dbReference type="Proteomes" id="UP000622580">
    <property type="component" value="Unassembled WGS sequence"/>
</dbReference>
<dbReference type="InterPro" id="IPR045380">
    <property type="entry name" value="LD_TPept_scaffold_dom"/>
</dbReference>
<dbReference type="GO" id="GO:0008360">
    <property type="term" value="P:regulation of cell shape"/>
    <property type="evidence" value="ECO:0007669"/>
    <property type="project" value="UniProtKB-UniRule"/>
</dbReference>
<dbReference type="InterPro" id="IPR002477">
    <property type="entry name" value="Peptidoglycan-bd-like"/>
</dbReference>
<dbReference type="InterPro" id="IPR036365">
    <property type="entry name" value="PGBD-like_sf"/>
</dbReference>
<dbReference type="AlphaFoldDB" id="A0A941D2T6"/>
<dbReference type="PANTHER" id="PTHR41533:SF2">
    <property type="entry name" value="BLR7131 PROTEIN"/>
    <property type="match status" value="1"/>
</dbReference>
<evidence type="ECO:0000256" key="3">
    <source>
        <dbReference type="ARBA" id="ARBA00022679"/>
    </source>
</evidence>
<organism evidence="9 10">
    <name type="scientific">Phenylobacterium glaciei</name>
    <dbReference type="NCBI Taxonomy" id="2803784"/>
    <lineage>
        <taxon>Bacteria</taxon>
        <taxon>Pseudomonadati</taxon>
        <taxon>Pseudomonadota</taxon>
        <taxon>Alphaproteobacteria</taxon>
        <taxon>Caulobacterales</taxon>
        <taxon>Caulobacteraceae</taxon>
        <taxon>Phenylobacterium</taxon>
    </lineage>
</organism>
<evidence type="ECO:0000256" key="4">
    <source>
        <dbReference type="ARBA" id="ARBA00022960"/>
    </source>
</evidence>
<protein>
    <submittedName>
        <fullName evidence="9">L,D-transpeptidase family protein</fullName>
    </submittedName>
</protein>
<feature type="domain" description="L,D-TPase catalytic" evidence="8">
    <location>
        <begin position="298"/>
        <end position="450"/>
    </location>
</feature>
<dbReference type="InterPro" id="IPR005490">
    <property type="entry name" value="LD_TPept_cat_dom"/>
</dbReference>
<reference evidence="9" key="1">
    <citation type="submission" date="2021-04" db="EMBL/GenBank/DDBJ databases">
        <title>Draft genome assembly of strain Phenylobacterium sp. 20VBR1 using MiniION and Illumina platforms.</title>
        <authorList>
            <person name="Thomas F.A."/>
            <person name="Krishnan K.P."/>
            <person name="Sinha R.K."/>
        </authorList>
    </citation>
    <scope>NUCLEOTIDE SEQUENCE</scope>
    <source>
        <strain evidence="9">20VBR1</strain>
    </source>
</reference>
<keyword evidence="10" id="KW-1185">Reference proteome</keyword>
<evidence type="ECO:0000313" key="9">
    <source>
        <dbReference type="EMBL" id="MBR7620339.1"/>
    </source>
</evidence>
<evidence type="ECO:0000256" key="2">
    <source>
        <dbReference type="ARBA" id="ARBA00005992"/>
    </source>
</evidence>
<dbReference type="EMBL" id="JAGSGD010000001">
    <property type="protein sequence ID" value="MBR7620339.1"/>
    <property type="molecule type" value="Genomic_DNA"/>
</dbReference>
<name>A0A941D2T6_9CAUL</name>
<accession>A0A941D2T6</accession>
<sequence>MIFGGSDAFGRPGDEADKARATRRQLGAWVLGMGLAIPAIASAQLVQSPTIDPRVLQSVATDPRLKRFYALRGWTPAWTDDQAKQFSQALDGAIRHGLDGGAFRPPAARDAVSREAGLTLAALTYADALARGLVDPTKLFKLFTLERQFTDVAPGLSQALDRRELGTWLDSLAPKDAEYKALSAAYVALRAQIGRAGVSSIPEGGAIQPGGVDFRVPLIAQRLYDLGYLTGPPMASQTMSAPISEALKRIQAENGMQPTGRVGNTTIAVLNAGPTDHARQLVLNLERRRWLRREAPATRIDVNTAAAFLTYYKDGALDWSARTVVGSANRETPSLQSAFSQLVVNPPWNVPAKIARAEILPRGAAYLRRQNMYITGGRVVQRAGPTSALGLVKFDMQNPYAIYLHDTPSKALFARAARHRSHGCVRVENAIDFARHLAEEYGASERFEAVLASGDTGVVPLGTSIPVRLLYHTAFVDDQGKVTYRSDPYGWDITLATALGLDRPRSTLDPEEAAPDPDTAPL</sequence>